<dbReference type="KEGG" id="saci:Sinac_7485"/>
<dbReference type="InterPro" id="IPR001680">
    <property type="entry name" value="WD40_rpt"/>
</dbReference>
<evidence type="ECO:0000256" key="2">
    <source>
        <dbReference type="ARBA" id="ARBA00022737"/>
    </source>
</evidence>
<protein>
    <submittedName>
        <fullName evidence="5">WD40 repeat-containing protein</fullName>
    </submittedName>
</protein>
<feature type="repeat" description="WD" evidence="3">
    <location>
        <begin position="307"/>
        <end position="336"/>
    </location>
</feature>
<evidence type="ECO:0000256" key="3">
    <source>
        <dbReference type="PROSITE-ProRule" id="PRU00221"/>
    </source>
</evidence>
<feature type="repeat" description="WD" evidence="3">
    <location>
        <begin position="496"/>
        <end position="537"/>
    </location>
</feature>
<dbReference type="HOGENOM" id="CLU_390677_0_0_0"/>
<dbReference type="CDD" id="cd00200">
    <property type="entry name" value="WD40"/>
    <property type="match status" value="2"/>
</dbReference>
<dbReference type="PROSITE" id="PS50294">
    <property type="entry name" value="WD_REPEATS_REGION"/>
    <property type="match status" value="5"/>
</dbReference>
<dbReference type="InterPro" id="IPR036322">
    <property type="entry name" value="WD40_repeat_dom_sf"/>
</dbReference>
<dbReference type="PANTHER" id="PTHR44019">
    <property type="entry name" value="WD REPEAT-CONTAINING PROTEIN 55"/>
    <property type="match status" value="1"/>
</dbReference>
<sequence>MRPRDFCLSMALGLIAFGGGSYGAPPPSAPLSLVLQAAPEASVTSVAVSPDGSLVAVDSFDGRVRIHDAKTGALLRAIDAGGGRGVAFAPDGRSLACAGYHMDKLVSTFDVRSGKRLRKLTGHTEIETYAIAFSPDGKWLASAGTDKQILVWELASGRLRHQLTDQPLPVTALTFSPDSATLASGGGDQTVRLWDMTSGHLRRSLEGHCDWVVSLAFAPDGKTIANGSCDWAYHRGRDPSYFTGRDPGCNSQWKLWDAATGQLKRTVTEPGRLLSLALAPDGLALACGIGNDVRWHDLRTETPGRVVTSHDGPVTSVAFSRDGRALISGSHDQTVQRTSLPDGKVDWRLPGHQEQVNSVALSKDGSLIATGSSDIRYALRVFKAGAKGLGPGAVRLWDARTGRLLRRLGDPTEQVMAVALSPDGRRVASGGGNPGDSGSVHLWDTMTGAPAWSLKDHTAEVQAIAFTPDGASLATADADGLIKLRDPETGSVVRTLDGHEGGATSIAFSADGTLLVCGEGHGGTRLWDARTGRLLRTCKAAGSQAGTVTNDRMITSIALSPDGRTLAACPASMGNTFGEPVRFWDTRTGVLKPEFADQQVRGRPIALSPDGAILATGGKSIVLWEVRTGKRLSELVGHFKKTQSITFSADGRLLVSGGSYGTTNVWEVATGRLLVTLFAFPESQGQGDTVAEDWLAYNPDGFYTGSPNIERYLAWRVGDEFQTPEALGPQLHRPDRIEAALKRPLRKPVSPQ</sequence>
<evidence type="ECO:0000256" key="1">
    <source>
        <dbReference type="ARBA" id="ARBA00022574"/>
    </source>
</evidence>
<reference evidence="5 6" key="1">
    <citation type="submission" date="2012-02" db="EMBL/GenBank/DDBJ databases">
        <title>Complete sequence of chromosome of Singulisphaera acidiphila DSM 18658.</title>
        <authorList>
            <consortium name="US DOE Joint Genome Institute (JGI-PGF)"/>
            <person name="Lucas S."/>
            <person name="Copeland A."/>
            <person name="Lapidus A."/>
            <person name="Glavina del Rio T."/>
            <person name="Dalin E."/>
            <person name="Tice H."/>
            <person name="Bruce D."/>
            <person name="Goodwin L."/>
            <person name="Pitluck S."/>
            <person name="Peters L."/>
            <person name="Ovchinnikova G."/>
            <person name="Chertkov O."/>
            <person name="Kyrpides N."/>
            <person name="Mavromatis K."/>
            <person name="Ivanova N."/>
            <person name="Brettin T."/>
            <person name="Detter J.C."/>
            <person name="Han C."/>
            <person name="Larimer F."/>
            <person name="Land M."/>
            <person name="Hauser L."/>
            <person name="Markowitz V."/>
            <person name="Cheng J.-F."/>
            <person name="Hugenholtz P."/>
            <person name="Woyke T."/>
            <person name="Wu D."/>
            <person name="Tindall B."/>
            <person name="Pomrenke H."/>
            <person name="Brambilla E."/>
            <person name="Klenk H.-P."/>
            <person name="Eisen J.A."/>
        </authorList>
    </citation>
    <scope>NUCLEOTIDE SEQUENCE [LARGE SCALE GENOMIC DNA]</scope>
    <source>
        <strain evidence="6">ATCC BAA-1392 / DSM 18658 / VKM B-2454 / MOB10</strain>
    </source>
</reference>
<keyword evidence="6" id="KW-1185">Reference proteome</keyword>
<dbReference type="InterPro" id="IPR015943">
    <property type="entry name" value="WD40/YVTN_repeat-like_dom_sf"/>
</dbReference>
<dbReference type="PROSITE" id="PS50082">
    <property type="entry name" value="WD_REPEATS_2"/>
    <property type="match status" value="8"/>
</dbReference>
<dbReference type="PROSITE" id="PS00678">
    <property type="entry name" value="WD_REPEATS_1"/>
    <property type="match status" value="2"/>
</dbReference>
<dbReference type="SMART" id="SM00320">
    <property type="entry name" value="WD40"/>
    <property type="match status" value="14"/>
</dbReference>
<dbReference type="SUPFAM" id="SSF50978">
    <property type="entry name" value="WD40 repeat-like"/>
    <property type="match status" value="1"/>
</dbReference>
<dbReference type="Pfam" id="PF00400">
    <property type="entry name" value="WD40"/>
    <property type="match status" value="10"/>
</dbReference>
<feature type="repeat" description="WD" evidence="3">
    <location>
        <begin position="36"/>
        <end position="77"/>
    </location>
</feature>
<dbReference type="PANTHER" id="PTHR44019:SF8">
    <property type="entry name" value="POC1 CENTRIOLAR PROTEIN HOMOLOG"/>
    <property type="match status" value="1"/>
</dbReference>
<dbReference type="InterPro" id="IPR019775">
    <property type="entry name" value="WD40_repeat_CS"/>
</dbReference>
<dbReference type="SUPFAM" id="SSF50998">
    <property type="entry name" value="Quinoprotein alcohol dehydrogenase-like"/>
    <property type="match status" value="1"/>
</dbReference>
<evidence type="ECO:0000313" key="6">
    <source>
        <dbReference type="Proteomes" id="UP000010798"/>
    </source>
</evidence>
<feature type="signal peptide" evidence="4">
    <location>
        <begin position="1"/>
        <end position="23"/>
    </location>
</feature>
<keyword evidence="2" id="KW-0677">Repeat</keyword>
<dbReference type="InterPro" id="IPR020472">
    <property type="entry name" value="WD40_PAC1"/>
</dbReference>
<feature type="repeat" description="WD" evidence="3">
    <location>
        <begin position="454"/>
        <end position="495"/>
    </location>
</feature>
<dbReference type="InterPro" id="IPR011047">
    <property type="entry name" value="Quinoprotein_ADH-like_sf"/>
</dbReference>
<dbReference type="EMBL" id="CP003364">
    <property type="protein sequence ID" value="AGA31519.1"/>
    <property type="molecule type" value="Genomic_DNA"/>
</dbReference>
<evidence type="ECO:0000256" key="4">
    <source>
        <dbReference type="SAM" id="SignalP"/>
    </source>
</evidence>
<dbReference type="STRING" id="886293.Sinac_7485"/>
<name>L0DQ66_SINAD</name>
<feature type="repeat" description="WD" evidence="3">
    <location>
        <begin position="635"/>
        <end position="676"/>
    </location>
</feature>
<feature type="repeat" description="WD" evidence="3">
    <location>
        <begin position="349"/>
        <end position="374"/>
    </location>
</feature>
<dbReference type="InterPro" id="IPR050505">
    <property type="entry name" value="WDR55/POC1"/>
</dbReference>
<accession>L0DQ66</accession>
<gene>
    <name evidence="5" type="ordered locus">Sinac_7485</name>
</gene>
<organism evidence="5 6">
    <name type="scientific">Singulisphaera acidiphila (strain ATCC BAA-1392 / DSM 18658 / VKM B-2454 / MOB10)</name>
    <dbReference type="NCBI Taxonomy" id="886293"/>
    <lineage>
        <taxon>Bacteria</taxon>
        <taxon>Pseudomonadati</taxon>
        <taxon>Planctomycetota</taxon>
        <taxon>Planctomycetia</taxon>
        <taxon>Isosphaerales</taxon>
        <taxon>Isosphaeraceae</taxon>
        <taxon>Singulisphaera</taxon>
    </lineage>
</organism>
<dbReference type="PRINTS" id="PR00320">
    <property type="entry name" value="GPROTEINBRPT"/>
</dbReference>
<proteinExistence type="predicted"/>
<evidence type="ECO:0000313" key="5">
    <source>
        <dbReference type="EMBL" id="AGA31519.1"/>
    </source>
</evidence>
<feature type="chain" id="PRO_5003940324" evidence="4">
    <location>
        <begin position="24"/>
        <end position="752"/>
    </location>
</feature>
<dbReference type="RefSeq" id="WP_015250584.1">
    <property type="nucleotide sequence ID" value="NC_019892.1"/>
</dbReference>
<feature type="repeat" description="WD" evidence="3">
    <location>
        <begin position="163"/>
        <end position="204"/>
    </location>
</feature>
<keyword evidence="1 3" id="KW-0853">WD repeat</keyword>
<dbReference type="Gene3D" id="2.130.10.10">
    <property type="entry name" value="YVTN repeat-like/Quinoprotein amine dehydrogenase"/>
    <property type="match status" value="4"/>
</dbReference>
<dbReference type="eggNOG" id="COG2319">
    <property type="taxonomic scope" value="Bacteria"/>
</dbReference>
<dbReference type="AlphaFoldDB" id="L0DQ66"/>
<feature type="repeat" description="WD" evidence="3">
    <location>
        <begin position="130"/>
        <end position="162"/>
    </location>
</feature>
<keyword evidence="4" id="KW-0732">Signal</keyword>
<dbReference type="Proteomes" id="UP000010798">
    <property type="component" value="Chromosome"/>
</dbReference>